<evidence type="ECO:0000256" key="8">
    <source>
        <dbReference type="ARBA" id="ARBA00023012"/>
    </source>
</evidence>
<name>A0ABY7TC50_9SPHI</name>
<dbReference type="EMBL" id="CP117167">
    <property type="protein sequence ID" value="WCT13283.1"/>
    <property type="molecule type" value="Genomic_DNA"/>
</dbReference>
<evidence type="ECO:0000256" key="3">
    <source>
        <dbReference type="ARBA" id="ARBA00022553"/>
    </source>
</evidence>
<evidence type="ECO:0000256" key="6">
    <source>
        <dbReference type="ARBA" id="ARBA00022777"/>
    </source>
</evidence>
<feature type="transmembrane region" description="Helical" evidence="9">
    <location>
        <begin position="125"/>
        <end position="142"/>
    </location>
</feature>
<dbReference type="GO" id="GO:0016740">
    <property type="term" value="F:transferase activity"/>
    <property type="evidence" value="ECO:0007669"/>
    <property type="project" value="UniProtKB-KW"/>
</dbReference>
<keyword evidence="9" id="KW-1133">Transmembrane helix</keyword>
<evidence type="ECO:0000256" key="7">
    <source>
        <dbReference type="ARBA" id="ARBA00022840"/>
    </source>
</evidence>
<dbReference type="InterPro" id="IPR003594">
    <property type="entry name" value="HATPase_dom"/>
</dbReference>
<evidence type="ECO:0000259" key="11">
    <source>
        <dbReference type="Pfam" id="PF13581"/>
    </source>
</evidence>
<keyword evidence="9" id="KW-0812">Transmembrane</keyword>
<evidence type="ECO:0000256" key="9">
    <source>
        <dbReference type="SAM" id="Phobius"/>
    </source>
</evidence>
<keyword evidence="7 12" id="KW-0067">ATP-binding</keyword>
<dbReference type="PANTHER" id="PTHR24421">
    <property type="entry name" value="NITRATE/NITRITE SENSOR PROTEIN NARX-RELATED"/>
    <property type="match status" value="1"/>
</dbReference>
<evidence type="ECO:0000256" key="4">
    <source>
        <dbReference type="ARBA" id="ARBA00022679"/>
    </source>
</evidence>
<evidence type="ECO:0000256" key="2">
    <source>
        <dbReference type="ARBA" id="ARBA00012438"/>
    </source>
</evidence>
<evidence type="ECO:0000256" key="1">
    <source>
        <dbReference type="ARBA" id="ARBA00000085"/>
    </source>
</evidence>
<dbReference type="GO" id="GO:0005524">
    <property type="term" value="F:ATP binding"/>
    <property type="evidence" value="ECO:0007669"/>
    <property type="project" value="UniProtKB-KW"/>
</dbReference>
<keyword evidence="13" id="KW-1185">Reference proteome</keyword>
<dbReference type="CDD" id="cd16917">
    <property type="entry name" value="HATPase_UhpB-NarQ-NarX-like"/>
    <property type="match status" value="1"/>
</dbReference>
<reference evidence="12 13" key="1">
    <citation type="submission" date="2023-02" db="EMBL/GenBank/DDBJ databases">
        <title>Genome sequence of Mucilaginibacter jinjuensis strain KACC 16571.</title>
        <authorList>
            <person name="Kim S."/>
            <person name="Heo J."/>
            <person name="Kwon S.-W."/>
        </authorList>
    </citation>
    <scope>NUCLEOTIDE SEQUENCE [LARGE SCALE GENOMIC DNA]</scope>
    <source>
        <strain evidence="12 13">KACC 16571</strain>
    </source>
</reference>
<accession>A0ABY7TC50</accession>
<gene>
    <name evidence="12" type="ORF">PQO05_04975</name>
</gene>
<dbReference type="EC" id="2.7.13.3" evidence="2"/>
<evidence type="ECO:0000313" key="13">
    <source>
        <dbReference type="Proteomes" id="UP001216139"/>
    </source>
</evidence>
<sequence length="417" mass="46967">MTFEHAIYHLMPVNIRDDKTNPRYQELRVLVSTALIALPLMLLFPVFVCYLGKPIAGYVINDLLNLVILITIRFWGHYRIPMMISALTCYWIMYGLVADSGLIYSPNVAILHMYLLITIWVNKKWGWLAILGNLGLLGFLYYQTLHAGLPATVSSVSGGPLYSLGMNGLITLFLGGFLAYLQADQEKNRLQLKALQDQKISLLDKTVKQRTEQLNSMRETIATDFHDETGNMLSAITRQASLLKLKLEQNSEVQPIVTSIIQNSNGLYASSKDFLWHLNHDSDDSQELFGYLTSYGQRYYNQFDIAFSSKAEDDHMQQLDPTAALNILFIFKEAMTNVVKHAGATEVELTMTYTPGAVTYALTDNGSWKAADEKTEHYGLVNMERRCKKNGFGFTLSKQTSGTMVAITVPVNNLNEL</sequence>
<dbReference type="Proteomes" id="UP001216139">
    <property type="component" value="Chromosome"/>
</dbReference>
<dbReference type="SUPFAM" id="SSF55874">
    <property type="entry name" value="ATPase domain of HSP90 chaperone/DNA topoisomerase II/histidine kinase"/>
    <property type="match status" value="1"/>
</dbReference>
<keyword evidence="9" id="KW-0472">Membrane</keyword>
<keyword evidence="8" id="KW-0902">Two-component regulatory system</keyword>
<dbReference type="InterPro" id="IPR050482">
    <property type="entry name" value="Sensor_HK_TwoCompSys"/>
</dbReference>
<keyword evidence="3" id="KW-0597">Phosphoprotein</keyword>
<organism evidence="12 13">
    <name type="scientific">Mucilaginibacter jinjuensis</name>
    <dbReference type="NCBI Taxonomy" id="1176721"/>
    <lineage>
        <taxon>Bacteria</taxon>
        <taxon>Pseudomonadati</taxon>
        <taxon>Bacteroidota</taxon>
        <taxon>Sphingobacteriia</taxon>
        <taxon>Sphingobacteriales</taxon>
        <taxon>Sphingobacteriaceae</taxon>
        <taxon>Mucilaginibacter</taxon>
    </lineage>
</organism>
<keyword evidence="5" id="KW-0547">Nucleotide-binding</keyword>
<dbReference type="Gene3D" id="3.30.565.10">
    <property type="entry name" value="Histidine kinase-like ATPase, C-terminal domain"/>
    <property type="match status" value="1"/>
</dbReference>
<feature type="domain" description="Histidine kinase/HSP90-like ATPase" evidence="11">
    <location>
        <begin position="318"/>
        <end position="399"/>
    </location>
</feature>
<feature type="transmembrane region" description="Helical" evidence="9">
    <location>
        <begin position="58"/>
        <end position="76"/>
    </location>
</feature>
<feature type="transmembrane region" description="Helical" evidence="9">
    <location>
        <begin position="162"/>
        <end position="181"/>
    </location>
</feature>
<evidence type="ECO:0000256" key="5">
    <source>
        <dbReference type="ARBA" id="ARBA00022741"/>
    </source>
</evidence>
<keyword evidence="6" id="KW-0418">Kinase</keyword>
<dbReference type="RefSeq" id="WP_273631568.1">
    <property type="nucleotide sequence ID" value="NZ_CP117167.1"/>
</dbReference>
<comment type="catalytic activity">
    <reaction evidence="1">
        <text>ATP + protein L-histidine = ADP + protein N-phospho-L-histidine.</text>
        <dbReference type="EC" id="2.7.13.3"/>
    </reaction>
</comment>
<dbReference type="Pfam" id="PF13581">
    <property type="entry name" value="HATPase_c_2"/>
    <property type="match status" value="1"/>
</dbReference>
<dbReference type="Pfam" id="PF07730">
    <property type="entry name" value="HisKA_3"/>
    <property type="match status" value="1"/>
</dbReference>
<evidence type="ECO:0000259" key="10">
    <source>
        <dbReference type="Pfam" id="PF07730"/>
    </source>
</evidence>
<feature type="transmembrane region" description="Helical" evidence="9">
    <location>
        <begin position="29"/>
        <end position="51"/>
    </location>
</feature>
<dbReference type="PANTHER" id="PTHR24421:SF10">
    <property type="entry name" value="NITRATE_NITRITE SENSOR PROTEIN NARQ"/>
    <property type="match status" value="1"/>
</dbReference>
<keyword evidence="4 12" id="KW-0808">Transferase</keyword>
<protein>
    <recommendedName>
        <fullName evidence="2">histidine kinase</fullName>
        <ecNumber evidence="2">2.7.13.3</ecNumber>
    </recommendedName>
</protein>
<proteinExistence type="predicted"/>
<dbReference type="InterPro" id="IPR036890">
    <property type="entry name" value="HATPase_C_sf"/>
</dbReference>
<feature type="domain" description="Signal transduction histidine kinase subgroup 3 dimerisation and phosphoacceptor" evidence="10">
    <location>
        <begin position="218"/>
        <end position="281"/>
    </location>
</feature>
<dbReference type="InterPro" id="IPR011712">
    <property type="entry name" value="Sig_transdc_His_kin_sub3_dim/P"/>
</dbReference>
<evidence type="ECO:0000313" key="12">
    <source>
        <dbReference type="EMBL" id="WCT13283.1"/>
    </source>
</evidence>
<feature type="transmembrane region" description="Helical" evidence="9">
    <location>
        <begin position="82"/>
        <end position="104"/>
    </location>
</feature>